<gene>
    <name evidence="1" type="ORF">VFH_I268280</name>
</gene>
<protein>
    <submittedName>
        <fullName evidence="1">Uncharacterized protein</fullName>
    </submittedName>
</protein>
<dbReference type="AlphaFoldDB" id="A0AAV0YMS2"/>
<evidence type="ECO:0000313" key="1">
    <source>
        <dbReference type="EMBL" id="CAI8586744.1"/>
    </source>
</evidence>
<proteinExistence type="predicted"/>
<sequence>MSNAGRYIEKNNGRTLPLSSCNTSLAHFYPSNAPQDSKGYAIGYQNSLRHTLHNQKNLRYSPYGETSNHNNNSLLFNYFNSCSRIGLKDFAIANANPPPIRPIETKDLNLFYSSSMEPRMFDIRETHAWKKSMTQNKELLLFKDDKNIIPEIKKDDANENDDDHLDLSLHL</sequence>
<evidence type="ECO:0000313" key="2">
    <source>
        <dbReference type="Proteomes" id="UP001157006"/>
    </source>
</evidence>
<name>A0AAV0YMS2_VICFA</name>
<organism evidence="1 2">
    <name type="scientific">Vicia faba</name>
    <name type="common">Broad bean</name>
    <name type="synonym">Faba vulgaris</name>
    <dbReference type="NCBI Taxonomy" id="3906"/>
    <lineage>
        <taxon>Eukaryota</taxon>
        <taxon>Viridiplantae</taxon>
        <taxon>Streptophyta</taxon>
        <taxon>Embryophyta</taxon>
        <taxon>Tracheophyta</taxon>
        <taxon>Spermatophyta</taxon>
        <taxon>Magnoliopsida</taxon>
        <taxon>eudicotyledons</taxon>
        <taxon>Gunneridae</taxon>
        <taxon>Pentapetalae</taxon>
        <taxon>rosids</taxon>
        <taxon>fabids</taxon>
        <taxon>Fabales</taxon>
        <taxon>Fabaceae</taxon>
        <taxon>Papilionoideae</taxon>
        <taxon>50 kb inversion clade</taxon>
        <taxon>NPAAA clade</taxon>
        <taxon>Hologalegina</taxon>
        <taxon>IRL clade</taxon>
        <taxon>Fabeae</taxon>
        <taxon>Vicia</taxon>
    </lineage>
</organism>
<keyword evidence="2" id="KW-1185">Reference proteome</keyword>
<dbReference type="Proteomes" id="UP001157006">
    <property type="component" value="Chromosome 1L"/>
</dbReference>
<dbReference type="EMBL" id="OX451736">
    <property type="protein sequence ID" value="CAI8586744.1"/>
    <property type="molecule type" value="Genomic_DNA"/>
</dbReference>
<reference evidence="1 2" key="1">
    <citation type="submission" date="2023-01" db="EMBL/GenBank/DDBJ databases">
        <authorList>
            <person name="Kreplak J."/>
        </authorList>
    </citation>
    <scope>NUCLEOTIDE SEQUENCE [LARGE SCALE GENOMIC DNA]</scope>
</reference>
<accession>A0AAV0YMS2</accession>